<dbReference type="AlphaFoldDB" id="A0A1I5UCI0"/>
<dbReference type="EMBL" id="FOWR01000030">
    <property type="protein sequence ID" value="SFP92934.1"/>
    <property type="molecule type" value="Genomic_DNA"/>
</dbReference>
<reference evidence="1 2" key="1">
    <citation type="submission" date="2016-10" db="EMBL/GenBank/DDBJ databases">
        <authorList>
            <person name="de Groot N.N."/>
        </authorList>
    </citation>
    <scope>NUCLEOTIDE SEQUENCE [LARGE SCALE GENOMIC DNA]</scope>
    <source>
        <strain evidence="1 2">DSM 15893</strain>
    </source>
</reference>
<evidence type="ECO:0000313" key="2">
    <source>
        <dbReference type="Proteomes" id="UP000182692"/>
    </source>
</evidence>
<dbReference type="GeneID" id="35874199"/>
<dbReference type="RefSeq" id="WP_017014542.1">
    <property type="nucleotide sequence ID" value="NZ_FOWR01000030.1"/>
</dbReference>
<dbReference type="Proteomes" id="UP000182692">
    <property type="component" value="Unassembled WGS sequence"/>
</dbReference>
<dbReference type="OrthoDB" id="5916934at2"/>
<gene>
    <name evidence="1" type="ORF">SAMN03084138_03559</name>
</gene>
<proteinExistence type="predicted"/>
<protein>
    <submittedName>
        <fullName evidence="1">Uncharacterized protein</fullName>
    </submittedName>
</protein>
<organism evidence="1 2">
    <name type="scientific">Enterovibrio norvegicus DSM 15893</name>
    <dbReference type="NCBI Taxonomy" id="1121869"/>
    <lineage>
        <taxon>Bacteria</taxon>
        <taxon>Pseudomonadati</taxon>
        <taxon>Pseudomonadota</taxon>
        <taxon>Gammaproteobacteria</taxon>
        <taxon>Vibrionales</taxon>
        <taxon>Vibrionaceae</taxon>
        <taxon>Enterovibrio</taxon>
    </lineage>
</organism>
<sequence length="118" mass="13473">MLDRLDYLQTLLPSEEKNRVVPIYMFTTDDGLPVILRINMGNARSDIPVALVAFDIDPTAPSFRCEIQYPREGVKRHLYGKLTGKRFVLGTTKIENWQTLEKIVTALLVEQEAEPIPE</sequence>
<name>A0A1I5UCI0_9GAMM</name>
<evidence type="ECO:0000313" key="1">
    <source>
        <dbReference type="EMBL" id="SFP92934.1"/>
    </source>
</evidence>
<accession>A0A1I5UCI0</accession>